<evidence type="ECO:0000313" key="2">
    <source>
        <dbReference type="EMBL" id="NEM92265.1"/>
    </source>
</evidence>
<comment type="caution">
    <text evidence="2">The sequence shown here is derived from an EMBL/GenBank/DDBJ whole genome shotgun (WGS) entry which is preliminary data.</text>
</comment>
<evidence type="ECO:0000313" key="3">
    <source>
        <dbReference type="Proteomes" id="UP000479756"/>
    </source>
</evidence>
<accession>A0A7C9PPD4</accession>
<dbReference type="SUPFAM" id="SSF69118">
    <property type="entry name" value="AhpD-like"/>
    <property type="match status" value="1"/>
</dbReference>
<proteinExistence type="predicted"/>
<reference evidence="2 3" key="1">
    <citation type="journal article" date="2014" name="Int. J. Syst. Evol. Microbiol.">
        <title>Description of Galbitalea soli gen. nov., sp. nov., and Frondihabitans sucicola sp. nov.</title>
        <authorList>
            <person name="Kim S.J."/>
            <person name="Lim J.M."/>
            <person name="Ahn J.H."/>
            <person name="Weon H.Y."/>
            <person name="Hamada M."/>
            <person name="Suzuki K."/>
            <person name="Ahn T.Y."/>
            <person name="Kwon S.W."/>
        </authorList>
    </citation>
    <scope>NUCLEOTIDE SEQUENCE [LARGE SCALE GENOMIC DNA]</scope>
    <source>
        <strain evidence="2 3">NBRC 108727</strain>
    </source>
</reference>
<dbReference type="Pfam" id="PF02627">
    <property type="entry name" value="CMD"/>
    <property type="match status" value="1"/>
</dbReference>
<protein>
    <submittedName>
        <fullName evidence="2">Carboxymuconolactone decarboxylase family protein</fullName>
    </submittedName>
</protein>
<keyword evidence="3" id="KW-1185">Reference proteome</keyword>
<dbReference type="PANTHER" id="PTHR34846">
    <property type="entry name" value="4-CARBOXYMUCONOLACTONE DECARBOXYLASE FAMILY PROTEIN (AFU_ORTHOLOGUE AFUA_6G11590)"/>
    <property type="match status" value="1"/>
</dbReference>
<dbReference type="AlphaFoldDB" id="A0A7C9PPD4"/>
<dbReference type="Proteomes" id="UP000479756">
    <property type="component" value="Unassembled WGS sequence"/>
</dbReference>
<sequence length="191" mass="20527">MRVPALRPEQLDAAQTALYDSIARGPRAAGPQHFALTRDDGSLAGPFNAFLLSPEIGSAVQALGAGVRYATAFTARERELGILVVAAHWNSAFEQHAHESVARAAGLGEELLAELRAGRLPELDDPREHLVTRVAHALAHGDVDDALWADAAAQLGLPLLFELSTLVGYYALLALQLRVFRVDDADPLSRH</sequence>
<dbReference type="PANTHER" id="PTHR34846:SF11">
    <property type="entry name" value="4-CARBOXYMUCONOLACTONE DECARBOXYLASE FAMILY PROTEIN (AFU_ORTHOLOGUE AFUA_6G11590)"/>
    <property type="match status" value="1"/>
</dbReference>
<evidence type="ECO:0000259" key="1">
    <source>
        <dbReference type="Pfam" id="PF02627"/>
    </source>
</evidence>
<dbReference type="Gene3D" id="1.20.1290.10">
    <property type="entry name" value="AhpD-like"/>
    <property type="match status" value="1"/>
</dbReference>
<dbReference type="GO" id="GO:0051920">
    <property type="term" value="F:peroxiredoxin activity"/>
    <property type="evidence" value="ECO:0007669"/>
    <property type="project" value="InterPro"/>
</dbReference>
<name>A0A7C9PPD4_9MICO</name>
<gene>
    <name evidence="2" type="ORF">G3T37_12985</name>
</gene>
<feature type="domain" description="Carboxymuconolactone decarboxylase-like" evidence="1">
    <location>
        <begin position="54"/>
        <end position="135"/>
    </location>
</feature>
<dbReference type="InterPro" id="IPR029032">
    <property type="entry name" value="AhpD-like"/>
</dbReference>
<dbReference type="InterPro" id="IPR003779">
    <property type="entry name" value="CMD-like"/>
</dbReference>
<organism evidence="2 3">
    <name type="scientific">Galbitalea soli</name>
    <dbReference type="NCBI Taxonomy" id="1268042"/>
    <lineage>
        <taxon>Bacteria</taxon>
        <taxon>Bacillati</taxon>
        <taxon>Actinomycetota</taxon>
        <taxon>Actinomycetes</taxon>
        <taxon>Micrococcales</taxon>
        <taxon>Microbacteriaceae</taxon>
        <taxon>Galbitalea</taxon>
    </lineage>
</organism>
<dbReference type="EMBL" id="JAAGWZ010000004">
    <property type="protein sequence ID" value="NEM92265.1"/>
    <property type="molecule type" value="Genomic_DNA"/>
</dbReference>
<dbReference type="RefSeq" id="WP_163474316.1">
    <property type="nucleotide sequence ID" value="NZ_JAAGWZ010000004.1"/>
</dbReference>